<dbReference type="RefSeq" id="WP_110888368.1">
    <property type="nucleotide sequence ID" value="NZ_QJSX01000018.1"/>
</dbReference>
<dbReference type="InterPro" id="IPR021214">
    <property type="entry name" value="DUF2568"/>
</dbReference>
<dbReference type="OrthoDB" id="74344at2"/>
<feature type="transmembrane region" description="Helical" evidence="1">
    <location>
        <begin position="68"/>
        <end position="86"/>
    </location>
</feature>
<dbReference type="Proteomes" id="UP000248326">
    <property type="component" value="Unassembled WGS sequence"/>
</dbReference>
<sequence length="112" mass="11901">MEGIKAVNLGVRFVLELCLLAALAYWGWRTGTSLGMRVLLAVTAPLLAAVVWGALVSPRAPVRLPLSLHLLVQLFVFGAAVAALFAVGRSTLAWTLGLVALGNVALLLVWRQ</sequence>
<comment type="caution">
    <text evidence="2">The sequence shown here is derived from an EMBL/GenBank/DDBJ whole genome shotgun (WGS) entry which is preliminary data.</text>
</comment>
<accession>A0A318S6F4</accession>
<evidence type="ECO:0000313" key="2">
    <source>
        <dbReference type="EMBL" id="PYE50410.1"/>
    </source>
</evidence>
<feature type="transmembrane region" description="Helical" evidence="1">
    <location>
        <begin position="9"/>
        <end position="28"/>
    </location>
</feature>
<protein>
    <submittedName>
        <fullName evidence="2">Uncharacterized protein DUF2568</fullName>
    </submittedName>
</protein>
<dbReference type="AlphaFoldDB" id="A0A318S6F4"/>
<keyword evidence="1" id="KW-0472">Membrane</keyword>
<keyword evidence="1" id="KW-1133">Transmembrane helix</keyword>
<name>A0A318S6F4_9DEIO</name>
<evidence type="ECO:0000313" key="3">
    <source>
        <dbReference type="Proteomes" id="UP000248326"/>
    </source>
</evidence>
<keyword evidence="1" id="KW-0812">Transmembrane</keyword>
<dbReference type="EMBL" id="QJSX01000018">
    <property type="protein sequence ID" value="PYE50410.1"/>
    <property type="molecule type" value="Genomic_DNA"/>
</dbReference>
<organism evidence="2 3">
    <name type="scientific">Deinococcus yavapaiensis KR-236</name>
    <dbReference type="NCBI Taxonomy" id="694435"/>
    <lineage>
        <taxon>Bacteria</taxon>
        <taxon>Thermotogati</taxon>
        <taxon>Deinococcota</taxon>
        <taxon>Deinococci</taxon>
        <taxon>Deinococcales</taxon>
        <taxon>Deinococcaceae</taxon>
        <taxon>Deinococcus</taxon>
    </lineage>
</organism>
<feature type="transmembrane region" description="Helical" evidence="1">
    <location>
        <begin position="92"/>
        <end position="110"/>
    </location>
</feature>
<reference evidence="2 3" key="1">
    <citation type="submission" date="2018-06" db="EMBL/GenBank/DDBJ databases">
        <title>Genomic Encyclopedia of Type Strains, Phase IV (KMG-IV): sequencing the most valuable type-strain genomes for metagenomic binning, comparative biology and taxonomic classification.</title>
        <authorList>
            <person name="Goeker M."/>
        </authorList>
    </citation>
    <scope>NUCLEOTIDE SEQUENCE [LARGE SCALE GENOMIC DNA]</scope>
    <source>
        <strain evidence="2 3">DSM 18048</strain>
    </source>
</reference>
<dbReference type="Pfam" id="PF10823">
    <property type="entry name" value="DUF2568"/>
    <property type="match status" value="1"/>
</dbReference>
<keyword evidence="3" id="KW-1185">Reference proteome</keyword>
<gene>
    <name evidence="2" type="ORF">DES52_11827</name>
</gene>
<feature type="transmembrane region" description="Helical" evidence="1">
    <location>
        <begin position="34"/>
        <end position="56"/>
    </location>
</feature>
<proteinExistence type="predicted"/>
<evidence type="ECO:0000256" key="1">
    <source>
        <dbReference type="SAM" id="Phobius"/>
    </source>
</evidence>